<dbReference type="GO" id="GO:0009337">
    <property type="term" value="C:sulfite reductase complex (NADPH)"/>
    <property type="evidence" value="ECO:0007669"/>
    <property type="project" value="TreeGrafter"/>
</dbReference>
<dbReference type="EMBL" id="AP024233">
    <property type="protein sequence ID" value="BCO10214.1"/>
    <property type="molecule type" value="Genomic_DNA"/>
</dbReference>
<dbReference type="InterPro" id="IPR045854">
    <property type="entry name" value="NO2/SO3_Rdtase_4Fe4S_sf"/>
</dbReference>
<dbReference type="GO" id="GO:0016002">
    <property type="term" value="F:sulfite reductase activity"/>
    <property type="evidence" value="ECO:0007669"/>
    <property type="project" value="TreeGrafter"/>
</dbReference>
<comment type="cofactor">
    <cofactor evidence="2">
        <name>[4Fe-4S] cluster</name>
        <dbReference type="ChEBI" id="CHEBI:49883"/>
    </cofactor>
</comment>
<keyword evidence="10" id="KW-1185">Reference proteome</keyword>
<dbReference type="InterPro" id="IPR017896">
    <property type="entry name" value="4Fe4S_Fe-S-bd"/>
</dbReference>
<dbReference type="PANTHER" id="PTHR11493">
    <property type="entry name" value="SULFITE REDUCTASE [NADPH] SUBUNIT BETA-RELATED"/>
    <property type="match status" value="1"/>
</dbReference>
<comment type="cofactor">
    <cofactor evidence="1">
        <name>siroheme</name>
        <dbReference type="ChEBI" id="CHEBI:60052"/>
    </cofactor>
</comment>
<keyword evidence="5" id="KW-0560">Oxidoreductase</keyword>
<dbReference type="PANTHER" id="PTHR11493:SF47">
    <property type="entry name" value="SULFITE REDUCTASE [NADPH] SUBUNIT BETA"/>
    <property type="match status" value="1"/>
</dbReference>
<dbReference type="NCBIfam" id="TIGR02066">
    <property type="entry name" value="dsrB"/>
    <property type="match status" value="1"/>
</dbReference>
<keyword evidence="7" id="KW-0411">Iron-sulfur</keyword>
<dbReference type="GO" id="GO:0000103">
    <property type="term" value="P:sulfate assimilation"/>
    <property type="evidence" value="ECO:0007669"/>
    <property type="project" value="TreeGrafter"/>
</dbReference>
<dbReference type="GO" id="GO:0020037">
    <property type="term" value="F:heme binding"/>
    <property type="evidence" value="ECO:0007669"/>
    <property type="project" value="InterPro"/>
</dbReference>
<evidence type="ECO:0000256" key="1">
    <source>
        <dbReference type="ARBA" id="ARBA00001929"/>
    </source>
</evidence>
<evidence type="ECO:0000256" key="4">
    <source>
        <dbReference type="ARBA" id="ARBA00022723"/>
    </source>
</evidence>
<dbReference type="PROSITE" id="PS51379">
    <property type="entry name" value="4FE4S_FER_2"/>
    <property type="match status" value="1"/>
</dbReference>
<dbReference type="KEGG" id="ddu:GF1_25900"/>
<evidence type="ECO:0000313" key="9">
    <source>
        <dbReference type="EMBL" id="BCO10214.1"/>
    </source>
</evidence>
<dbReference type="SUPFAM" id="SSF54862">
    <property type="entry name" value="4Fe-4S ferredoxins"/>
    <property type="match status" value="1"/>
</dbReference>
<dbReference type="GO" id="GO:0018551">
    <property type="term" value="F:dissimilatory sulfite reductase (NADH) activity"/>
    <property type="evidence" value="ECO:0007669"/>
    <property type="project" value="InterPro"/>
</dbReference>
<dbReference type="InterPro" id="IPR005117">
    <property type="entry name" value="NiRdtase/SiRdtase_haem-b_fer"/>
</dbReference>
<dbReference type="InterPro" id="IPR045169">
    <property type="entry name" value="NO2/SO3_Rdtase_4Fe4S_prot"/>
</dbReference>
<dbReference type="InterPro" id="IPR006067">
    <property type="entry name" value="NO2/SO3_Rdtase_4Fe4S_dom"/>
</dbReference>
<evidence type="ECO:0000256" key="5">
    <source>
        <dbReference type="ARBA" id="ARBA00023002"/>
    </source>
</evidence>
<dbReference type="GO" id="GO:0051539">
    <property type="term" value="F:4 iron, 4 sulfur cluster binding"/>
    <property type="evidence" value="ECO:0007669"/>
    <property type="project" value="UniProtKB-KW"/>
</dbReference>
<evidence type="ECO:0000256" key="3">
    <source>
        <dbReference type="ARBA" id="ARBA00022485"/>
    </source>
</evidence>
<dbReference type="SUPFAM" id="SSF55124">
    <property type="entry name" value="Nitrite/Sulfite reductase N-terminal domain-like"/>
    <property type="match status" value="1"/>
</dbReference>
<sequence length="379" mass="42182">MGYDPNNPMEGRITDLGPHYYGDFLPPVIKENKGKWLYHEILEPGVLMHVSETGAEVYTVRAGSPRLVSIEYIREICDIADKHCDGYVRFTTRNNIEFMVDSKDKVQPLLDDLKSRGNKFPVGGTGCCVTNIVHTQGWVHCHTPATDASGPVKAVMDDLFEYFGSMKLPAKVKIALACCLNMCGAVHASDIALLGVHRKPPMIDHERITGVCELPLAISACPLGAVKPTKVEVNGEEIKSVKVNADRCMFCGNCYTMCPAMPLADPEGDGMAILVGGKVSNAKSAPKFSKLVIPFLPNNPPRWPEVTEAVRKILVTYAENANKYERLGEWAERIGWEKFFELCEIPFTEKSIDDYRLAYDTWRTTTQFKYTSATDAYTK</sequence>
<dbReference type="SUPFAM" id="SSF56014">
    <property type="entry name" value="Nitrite and sulphite reductase 4Fe-4S domain-like"/>
    <property type="match status" value="1"/>
</dbReference>
<dbReference type="Pfam" id="PF03460">
    <property type="entry name" value="NIR_SIR_ferr"/>
    <property type="match status" value="1"/>
</dbReference>
<organism evidence="9 10">
    <name type="scientific">Desulfolithobacter dissulfuricans</name>
    <dbReference type="NCBI Taxonomy" id="2795293"/>
    <lineage>
        <taxon>Bacteria</taxon>
        <taxon>Pseudomonadati</taxon>
        <taxon>Thermodesulfobacteriota</taxon>
        <taxon>Desulfobulbia</taxon>
        <taxon>Desulfobulbales</taxon>
        <taxon>Desulfobulbaceae</taxon>
        <taxon>Desulfolithobacter</taxon>
    </lineage>
</organism>
<dbReference type="Gene3D" id="3.30.413.10">
    <property type="entry name" value="Sulfite Reductase Hemoprotein, domain 1"/>
    <property type="match status" value="1"/>
</dbReference>
<dbReference type="RefSeq" id="WP_267926949.1">
    <property type="nucleotide sequence ID" value="NZ_AP024233.1"/>
</dbReference>
<accession>A0A915U2M4</accession>
<dbReference type="Pfam" id="PF00037">
    <property type="entry name" value="Fer4"/>
    <property type="match status" value="1"/>
</dbReference>
<dbReference type="Proteomes" id="UP001063350">
    <property type="component" value="Chromosome"/>
</dbReference>
<dbReference type="GO" id="GO:0050311">
    <property type="term" value="F:sulfite reductase (ferredoxin) activity"/>
    <property type="evidence" value="ECO:0007669"/>
    <property type="project" value="TreeGrafter"/>
</dbReference>
<proteinExistence type="predicted"/>
<evidence type="ECO:0000256" key="2">
    <source>
        <dbReference type="ARBA" id="ARBA00001966"/>
    </source>
</evidence>
<evidence type="ECO:0000313" key="10">
    <source>
        <dbReference type="Proteomes" id="UP001063350"/>
    </source>
</evidence>
<evidence type="ECO:0000256" key="7">
    <source>
        <dbReference type="ARBA" id="ARBA00023014"/>
    </source>
</evidence>
<keyword evidence="6" id="KW-0408">Iron</keyword>
<dbReference type="InterPro" id="IPR017900">
    <property type="entry name" value="4Fe4S_Fe_S_CS"/>
</dbReference>
<dbReference type="Pfam" id="PF01077">
    <property type="entry name" value="NIR_SIR"/>
    <property type="match status" value="1"/>
</dbReference>
<reference evidence="9" key="1">
    <citation type="submission" date="2020-12" db="EMBL/GenBank/DDBJ databases">
        <title>Desulfobium dissulfuricans gen. nov., sp. nov., a novel mesophilic, sulfate-reducing bacterium isolated from a deep-sea hydrothermal vent.</title>
        <authorList>
            <person name="Hashimoto Y."/>
            <person name="Tame A."/>
            <person name="Sawayama S."/>
            <person name="Miyazaki J."/>
            <person name="Takai K."/>
            <person name="Nakagawa S."/>
        </authorList>
    </citation>
    <scope>NUCLEOTIDE SEQUENCE</scope>
    <source>
        <strain evidence="9">GF1</strain>
    </source>
</reference>
<dbReference type="GO" id="GO:0009055">
    <property type="term" value="F:electron transfer activity"/>
    <property type="evidence" value="ECO:0007669"/>
    <property type="project" value="InterPro"/>
</dbReference>
<keyword evidence="3" id="KW-0004">4Fe-4S</keyword>
<dbReference type="AlphaFoldDB" id="A0A915U2M4"/>
<dbReference type="PROSITE" id="PS00198">
    <property type="entry name" value="4FE4S_FER_1"/>
    <property type="match status" value="1"/>
</dbReference>
<dbReference type="Gene3D" id="3.30.70.20">
    <property type="match status" value="1"/>
</dbReference>
<keyword evidence="4" id="KW-0479">Metal-binding</keyword>
<dbReference type="GO" id="GO:0046872">
    <property type="term" value="F:metal ion binding"/>
    <property type="evidence" value="ECO:0007669"/>
    <property type="project" value="UniProtKB-KW"/>
</dbReference>
<feature type="domain" description="4Fe-4S ferredoxin-type" evidence="8">
    <location>
        <begin position="239"/>
        <end position="269"/>
    </location>
</feature>
<gene>
    <name evidence="9" type="ORF">GF1_25900</name>
</gene>
<dbReference type="InterPro" id="IPR036136">
    <property type="entry name" value="Nit/Sulf_reduc_fer-like_dom_sf"/>
</dbReference>
<dbReference type="InterPro" id="IPR011808">
    <property type="entry name" value="DsrB"/>
</dbReference>
<protein>
    <submittedName>
        <fullName evidence="9">Sulfite reductase, dissimilatory-type beta subunit</fullName>
    </submittedName>
</protein>
<evidence type="ECO:0000259" key="8">
    <source>
        <dbReference type="PROSITE" id="PS51379"/>
    </source>
</evidence>
<evidence type="ECO:0000256" key="6">
    <source>
        <dbReference type="ARBA" id="ARBA00023004"/>
    </source>
</evidence>
<dbReference type="Gene3D" id="3.30.70.3340">
    <property type="match status" value="1"/>
</dbReference>
<name>A0A915U2M4_9BACT</name>